<evidence type="ECO:0000313" key="3">
    <source>
        <dbReference type="Proteomes" id="UP000799092"/>
    </source>
</evidence>
<dbReference type="AlphaFoldDB" id="A0A6A8DHJ1"/>
<dbReference type="Gene3D" id="3.90.182.10">
    <property type="entry name" value="Toxin - Anthrax Protective Antigen,domain 1"/>
    <property type="match status" value="1"/>
</dbReference>
<dbReference type="InterPro" id="IPR011658">
    <property type="entry name" value="PA14_dom"/>
</dbReference>
<dbReference type="SUPFAM" id="SSF56988">
    <property type="entry name" value="Anthrax protective antigen"/>
    <property type="match status" value="1"/>
</dbReference>
<dbReference type="Pfam" id="PF07691">
    <property type="entry name" value="PA14"/>
    <property type="match status" value="1"/>
</dbReference>
<accession>A0A6A8DHJ1</accession>
<protein>
    <recommendedName>
        <fullName evidence="1">PA14 domain-containing protein</fullName>
    </recommendedName>
</protein>
<name>A0A6A8DHJ1_9BACI</name>
<organism evidence="2 3">
    <name type="scientific">Aquibacillus halophilus</name>
    <dbReference type="NCBI Taxonomy" id="930132"/>
    <lineage>
        <taxon>Bacteria</taxon>
        <taxon>Bacillati</taxon>
        <taxon>Bacillota</taxon>
        <taxon>Bacilli</taxon>
        <taxon>Bacillales</taxon>
        <taxon>Bacillaceae</taxon>
        <taxon>Aquibacillus</taxon>
    </lineage>
</organism>
<sequence length="242" mass="26365">GSPLATVPKDHFSARFTKNIRLSEAKTYIVDASADDGVRVSVDGKVVIDGWNSGPKQKQAIIDLEPGDHAVQVEYYEILRGAYLKVNLKEIDQKTLDTAEVGYNWGYGGPSGLPTDNFKATFNQTKSLTAGDYFVQTFADDGVKVTANKGTASEKILVDRFTSFTNKVDQTFWLGVPAGDHKITTDYLELANEAAVFSNVVPFGSWLAYYYDNTSLKGLPKKSKVIAPTGQFGKLSEDNGTG</sequence>
<dbReference type="InterPro" id="IPR037524">
    <property type="entry name" value="PA14/GLEYA"/>
</dbReference>
<feature type="non-terminal residue" evidence="2">
    <location>
        <position position="1"/>
    </location>
</feature>
<dbReference type="Proteomes" id="UP000799092">
    <property type="component" value="Unassembled WGS sequence"/>
</dbReference>
<keyword evidence="3" id="KW-1185">Reference proteome</keyword>
<dbReference type="EMBL" id="WJNG01000035">
    <property type="protein sequence ID" value="MRH45175.1"/>
    <property type="molecule type" value="Genomic_DNA"/>
</dbReference>
<dbReference type="RefSeq" id="WP_240795589.1">
    <property type="nucleotide sequence ID" value="NZ_WJNG01000035.1"/>
</dbReference>
<comment type="caution">
    <text evidence="2">The sequence shown here is derived from an EMBL/GenBank/DDBJ whole genome shotgun (WGS) entry which is preliminary data.</text>
</comment>
<feature type="domain" description="PA14" evidence="1">
    <location>
        <begin position="1"/>
        <end position="103"/>
    </location>
</feature>
<reference evidence="2" key="1">
    <citation type="submission" date="2019-11" db="EMBL/GenBank/DDBJ databases">
        <authorList>
            <person name="Li J."/>
        </authorList>
    </citation>
    <scope>NUCLEOTIDE SEQUENCE</scope>
    <source>
        <strain evidence="2">B6B</strain>
    </source>
</reference>
<dbReference type="PROSITE" id="PS51820">
    <property type="entry name" value="PA14"/>
    <property type="match status" value="1"/>
</dbReference>
<feature type="non-terminal residue" evidence="2">
    <location>
        <position position="242"/>
    </location>
</feature>
<proteinExistence type="predicted"/>
<evidence type="ECO:0000259" key="1">
    <source>
        <dbReference type="PROSITE" id="PS51820"/>
    </source>
</evidence>
<evidence type="ECO:0000313" key="2">
    <source>
        <dbReference type="EMBL" id="MRH45175.1"/>
    </source>
</evidence>
<gene>
    <name evidence="2" type="ORF">GH741_21405</name>
</gene>